<dbReference type="STRING" id="224129.A0A1W4XIT7"/>
<feature type="region of interest" description="Disordered" evidence="2">
    <location>
        <begin position="1"/>
        <end position="43"/>
    </location>
</feature>
<evidence type="ECO:0000256" key="2">
    <source>
        <dbReference type="SAM" id="MobiDB-lite"/>
    </source>
</evidence>
<evidence type="ECO:0000313" key="4">
    <source>
        <dbReference type="RefSeq" id="XP_018332712.1"/>
    </source>
</evidence>
<evidence type="ECO:0000313" key="5">
    <source>
        <dbReference type="RefSeq" id="XP_018332713.1"/>
    </source>
</evidence>
<evidence type="ECO:0000256" key="1">
    <source>
        <dbReference type="SAM" id="Coils"/>
    </source>
</evidence>
<dbReference type="AlphaFoldDB" id="A0A1W4XIT7"/>
<dbReference type="PANTHER" id="PTHR46606:SF5">
    <property type="entry name" value="SHOOTIN-1"/>
    <property type="match status" value="1"/>
</dbReference>
<dbReference type="GO" id="GO:0005737">
    <property type="term" value="C:cytoplasm"/>
    <property type="evidence" value="ECO:0007669"/>
    <property type="project" value="TreeGrafter"/>
</dbReference>
<keyword evidence="3" id="KW-1185">Reference proteome</keyword>
<sequence>MTTINSNNSDCFTAGKTSPPLNGKSNIPLRRTLSKPSTPTVTKNRPVVNEDAVRWKMKYEEAERKRKELISQNERKIMNYNELERKYNNLQIKIDELETELFEKNESLTKLTTASKNLFKEYDTLKNQYETETGAMHRALTEASHWYKEMKVLKRRTMLLDQDAVDEGVDEDDSKSDSDIDNLNENVKQLSAEIARLQADLNASKLIEFETIEQNINLNQELEEERDKNEKLEAELKSLQENNKQLLRVSEIMRRELDALRNSEETKKEEVEELKKLAANCKAERNVLAHQSAILLHRLNSDDGSNNKLLLMQEIEELKRVIEEERNQHQFEISNLQEKLEESEKNSYNEILEERLKLVESDLQAALERAEKAEMTLKTVPPAPPLPPPPPPPPPLPSLAPPVAPQRTKKLARSSIPDMADALGTVSENGDVATKKAPSVGVNEDIINQIKDGKFTLRKAKKENQKKERETPKAVSEMLNILGSLKRTPKKRLSLILNGNINNNSASE</sequence>
<dbReference type="KEGG" id="apln:108742148"/>
<feature type="coiled-coil region" evidence="1">
    <location>
        <begin position="52"/>
        <end position="114"/>
    </location>
</feature>
<dbReference type="RefSeq" id="XP_018332713.1">
    <property type="nucleotide sequence ID" value="XM_018477211.1"/>
</dbReference>
<feature type="compositionally biased region" description="Pro residues" evidence="2">
    <location>
        <begin position="381"/>
        <end position="404"/>
    </location>
</feature>
<protein>
    <submittedName>
        <fullName evidence="4 5">Shootin-1</fullName>
    </submittedName>
</protein>
<dbReference type="OrthoDB" id="6429491at2759"/>
<dbReference type="GO" id="GO:0031252">
    <property type="term" value="C:cell leading edge"/>
    <property type="evidence" value="ECO:0007669"/>
    <property type="project" value="TreeGrafter"/>
</dbReference>
<dbReference type="RefSeq" id="XP_018332714.1">
    <property type="nucleotide sequence ID" value="XM_018477212.2"/>
</dbReference>
<dbReference type="PANTHER" id="PTHR46606">
    <property type="entry name" value="SHOOTIN-1"/>
    <property type="match status" value="1"/>
</dbReference>
<proteinExistence type="predicted"/>
<feature type="region of interest" description="Disordered" evidence="2">
    <location>
        <begin position="378"/>
        <end position="409"/>
    </location>
</feature>
<feature type="coiled-coil region" evidence="1">
    <location>
        <begin position="180"/>
        <end position="376"/>
    </location>
</feature>
<dbReference type="GO" id="GO:0048812">
    <property type="term" value="P:neuron projection morphogenesis"/>
    <property type="evidence" value="ECO:0007669"/>
    <property type="project" value="TreeGrafter"/>
</dbReference>
<reference evidence="4 5" key="1">
    <citation type="submission" date="2025-04" db="UniProtKB">
        <authorList>
            <consortium name="RefSeq"/>
        </authorList>
    </citation>
    <scope>IDENTIFICATION</scope>
    <source>
        <tissue evidence="4 5">Entire body</tissue>
    </source>
</reference>
<dbReference type="InterPro" id="IPR024849">
    <property type="entry name" value="Shootin-1"/>
</dbReference>
<feature type="compositionally biased region" description="Polar residues" evidence="2">
    <location>
        <begin position="1"/>
        <end position="25"/>
    </location>
</feature>
<name>A0A1W4XIT7_AGRPL</name>
<dbReference type="RefSeq" id="XP_018332712.1">
    <property type="nucleotide sequence ID" value="XM_018477210.2"/>
</dbReference>
<organism evidence="3 4">
    <name type="scientific">Agrilus planipennis</name>
    <name type="common">Emerald ash borer</name>
    <name type="synonym">Agrilus marcopoli</name>
    <dbReference type="NCBI Taxonomy" id="224129"/>
    <lineage>
        <taxon>Eukaryota</taxon>
        <taxon>Metazoa</taxon>
        <taxon>Ecdysozoa</taxon>
        <taxon>Arthropoda</taxon>
        <taxon>Hexapoda</taxon>
        <taxon>Insecta</taxon>
        <taxon>Pterygota</taxon>
        <taxon>Neoptera</taxon>
        <taxon>Endopterygota</taxon>
        <taxon>Coleoptera</taxon>
        <taxon>Polyphaga</taxon>
        <taxon>Elateriformia</taxon>
        <taxon>Buprestoidea</taxon>
        <taxon>Buprestidae</taxon>
        <taxon>Agrilinae</taxon>
        <taxon>Agrilus</taxon>
    </lineage>
</organism>
<dbReference type="GO" id="GO:0044295">
    <property type="term" value="C:axonal growth cone"/>
    <property type="evidence" value="ECO:0007669"/>
    <property type="project" value="TreeGrafter"/>
</dbReference>
<feature type="compositionally biased region" description="Polar residues" evidence="2">
    <location>
        <begin position="34"/>
        <end position="43"/>
    </location>
</feature>
<dbReference type="Proteomes" id="UP000192223">
    <property type="component" value="Unplaced"/>
</dbReference>
<keyword evidence="1" id="KW-0175">Coiled coil</keyword>
<evidence type="ECO:0000313" key="3">
    <source>
        <dbReference type="Proteomes" id="UP000192223"/>
    </source>
</evidence>
<evidence type="ECO:0000313" key="6">
    <source>
        <dbReference type="RefSeq" id="XP_018332714.1"/>
    </source>
</evidence>
<dbReference type="GO" id="GO:2001224">
    <property type="term" value="P:positive regulation of neuron migration"/>
    <property type="evidence" value="ECO:0007669"/>
    <property type="project" value="TreeGrafter"/>
</dbReference>
<dbReference type="GeneID" id="108742148"/>
<gene>
    <name evidence="4 5 6" type="primary">LOC108742148</name>
</gene>
<accession>A0A1W4XIT7</accession>